<evidence type="ECO:0000256" key="1">
    <source>
        <dbReference type="ARBA" id="ARBA00023015"/>
    </source>
</evidence>
<gene>
    <name evidence="5" type="ordered locus">Celf_1905</name>
</gene>
<proteinExistence type="predicted"/>
<keyword evidence="2" id="KW-0804">Transcription</keyword>
<dbReference type="Pfam" id="PF13490">
    <property type="entry name" value="zf-HC2"/>
    <property type="match status" value="1"/>
</dbReference>
<dbReference type="EMBL" id="CP002666">
    <property type="protein sequence ID" value="AEE46035.1"/>
    <property type="molecule type" value="Genomic_DNA"/>
</dbReference>
<dbReference type="AlphaFoldDB" id="F4GZJ1"/>
<evidence type="ECO:0000313" key="6">
    <source>
        <dbReference type="Proteomes" id="UP000008460"/>
    </source>
</evidence>
<evidence type="ECO:0000313" key="5">
    <source>
        <dbReference type="EMBL" id="AEE46035.1"/>
    </source>
</evidence>
<dbReference type="InterPro" id="IPR041916">
    <property type="entry name" value="Anti_sigma_zinc_sf"/>
</dbReference>
<reference evidence="5 6" key="1">
    <citation type="submission" date="2011-04" db="EMBL/GenBank/DDBJ databases">
        <title>Complete sequence of Cellulomonas fimi ATCC 484.</title>
        <authorList>
            <consortium name="US DOE Joint Genome Institute"/>
            <person name="Lucas S."/>
            <person name="Han J."/>
            <person name="Lapidus A."/>
            <person name="Cheng J.-F."/>
            <person name="Goodwin L."/>
            <person name="Pitluck S."/>
            <person name="Peters L."/>
            <person name="Chertkov O."/>
            <person name="Detter J.C."/>
            <person name="Han C."/>
            <person name="Tapia R."/>
            <person name="Land M."/>
            <person name="Hauser L."/>
            <person name="Kyrpides N."/>
            <person name="Ivanova N."/>
            <person name="Ovchinnikova G."/>
            <person name="Pagani I."/>
            <person name="Mead D."/>
            <person name="Brumm P."/>
            <person name="Woyke T."/>
        </authorList>
    </citation>
    <scope>NUCLEOTIDE SEQUENCE [LARGE SCALE GENOMIC DNA]</scope>
    <source>
        <strain evidence="6">ATCC 484 / DSM 20113 / JCM 1341 / NBRC 15513 / NCIMB 8980 / NCTC 7547</strain>
    </source>
</reference>
<sequence length="254" mass="25734">MTGQEPVERPDGPGEDPFREWDAAYVLGALGPTDRRLFEEHLAGCDACRGRVGELAGLPGVLRALPADQAVALVAGPGPGPGGASGAAPAADADVAPVVELGVVARRARAARGRRRVALVASAAAVALAAGAGGAWVGRSSAPQPVASDVARLELRPVGEVDVVAQLTLEPKGWGTRLDWSCEYPSGGPYDGPAPVYELVLVQEDGTSTVAATWSATAGHARDLGASSSVPADDIARVEIRLEGARDALASALT</sequence>
<dbReference type="STRING" id="590998.Celf_1905"/>
<dbReference type="InterPro" id="IPR027383">
    <property type="entry name" value="Znf_put"/>
</dbReference>
<dbReference type="eggNOG" id="COG5662">
    <property type="taxonomic scope" value="Bacteria"/>
</dbReference>
<evidence type="ECO:0000256" key="3">
    <source>
        <dbReference type="SAM" id="Phobius"/>
    </source>
</evidence>
<accession>F4GZJ1</accession>
<protein>
    <submittedName>
        <fullName evidence="5">Putative transmembrane anti-sigma factor</fullName>
    </submittedName>
</protein>
<dbReference type="KEGG" id="cfi:Celf_1905"/>
<organism evidence="5 6">
    <name type="scientific">Cellulomonas fimi (strain ATCC 484 / DSM 20113 / JCM 1341 / CCUG 24087 / LMG 16345 / NBRC 15513 / NCIMB 8980 / NCTC 7547 / NRS-133)</name>
    <dbReference type="NCBI Taxonomy" id="590998"/>
    <lineage>
        <taxon>Bacteria</taxon>
        <taxon>Bacillati</taxon>
        <taxon>Actinomycetota</taxon>
        <taxon>Actinomycetes</taxon>
        <taxon>Micrococcales</taxon>
        <taxon>Cellulomonadaceae</taxon>
        <taxon>Cellulomonas</taxon>
    </lineage>
</organism>
<feature type="transmembrane region" description="Helical" evidence="3">
    <location>
        <begin position="117"/>
        <end position="138"/>
    </location>
</feature>
<keyword evidence="3" id="KW-1133">Transmembrane helix</keyword>
<dbReference type="Proteomes" id="UP000008460">
    <property type="component" value="Chromosome"/>
</dbReference>
<dbReference type="RefSeq" id="WP_013771061.1">
    <property type="nucleotide sequence ID" value="NC_015514.1"/>
</dbReference>
<evidence type="ECO:0000259" key="4">
    <source>
        <dbReference type="Pfam" id="PF13490"/>
    </source>
</evidence>
<name>F4GZJ1_CELFA</name>
<keyword evidence="3 5" id="KW-0812">Transmembrane</keyword>
<keyword evidence="6" id="KW-1185">Reference proteome</keyword>
<keyword evidence="3" id="KW-0472">Membrane</keyword>
<dbReference type="Gene3D" id="1.10.10.1320">
    <property type="entry name" value="Anti-sigma factor, zinc-finger domain"/>
    <property type="match status" value="1"/>
</dbReference>
<feature type="domain" description="Putative zinc-finger" evidence="4">
    <location>
        <begin position="24"/>
        <end position="49"/>
    </location>
</feature>
<keyword evidence="1" id="KW-0805">Transcription regulation</keyword>
<dbReference type="HOGENOM" id="CLU_056526_1_0_11"/>
<evidence type="ECO:0000256" key="2">
    <source>
        <dbReference type="ARBA" id="ARBA00023163"/>
    </source>
</evidence>